<feature type="region of interest" description="Disordered" evidence="1">
    <location>
        <begin position="75"/>
        <end position="96"/>
    </location>
</feature>
<accession>A0A914CYA7</accession>
<name>A0A914CYA7_9BILA</name>
<reference evidence="4" key="1">
    <citation type="submission" date="2022-11" db="UniProtKB">
        <authorList>
            <consortium name="WormBaseParasite"/>
        </authorList>
    </citation>
    <scope>IDENTIFICATION</scope>
</reference>
<keyword evidence="3" id="KW-1185">Reference proteome</keyword>
<keyword evidence="2" id="KW-0812">Transmembrane</keyword>
<evidence type="ECO:0000313" key="4">
    <source>
        <dbReference type="WBParaSite" id="ACRNAN_scaffold1521.g15986.t1"/>
    </source>
</evidence>
<dbReference type="AlphaFoldDB" id="A0A914CYA7"/>
<sequence length="130" mass="14330">MKFHHIFLFFLICLCIDFCFGGLFIGRKIRFSSNPDLSNGHVKREKRCIQSACSCPQPCPAPQCTCECATTAASTCGGSAAGDKSAAEDAAEDAEEEEEFCEWDDTHWRLACGSPAKCGFDQYTFTWDCS</sequence>
<protein>
    <submittedName>
        <fullName evidence="4">Uncharacterized protein</fullName>
    </submittedName>
</protein>
<evidence type="ECO:0000256" key="2">
    <source>
        <dbReference type="SAM" id="Phobius"/>
    </source>
</evidence>
<organism evidence="3 4">
    <name type="scientific">Acrobeloides nanus</name>
    <dbReference type="NCBI Taxonomy" id="290746"/>
    <lineage>
        <taxon>Eukaryota</taxon>
        <taxon>Metazoa</taxon>
        <taxon>Ecdysozoa</taxon>
        <taxon>Nematoda</taxon>
        <taxon>Chromadorea</taxon>
        <taxon>Rhabditida</taxon>
        <taxon>Tylenchina</taxon>
        <taxon>Cephalobomorpha</taxon>
        <taxon>Cephaloboidea</taxon>
        <taxon>Cephalobidae</taxon>
        <taxon>Acrobeloides</taxon>
    </lineage>
</organism>
<keyword evidence="2" id="KW-1133">Transmembrane helix</keyword>
<feature type="compositionally biased region" description="Low complexity" evidence="1">
    <location>
        <begin position="75"/>
        <end position="84"/>
    </location>
</feature>
<dbReference type="Proteomes" id="UP000887540">
    <property type="component" value="Unplaced"/>
</dbReference>
<keyword evidence="2" id="KW-0472">Membrane</keyword>
<evidence type="ECO:0000256" key="1">
    <source>
        <dbReference type="SAM" id="MobiDB-lite"/>
    </source>
</evidence>
<proteinExistence type="predicted"/>
<dbReference type="WBParaSite" id="ACRNAN_scaffold1521.g15986.t1">
    <property type="protein sequence ID" value="ACRNAN_scaffold1521.g15986.t1"/>
    <property type="gene ID" value="ACRNAN_scaffold1521.g15986"/>
</dbReference>
<feature type="transmembrane region" description="Helical" evidence="2">
    <location>
        <begin position="6"/>
        <end position="25"/>
    </location>
</feature>
<evidence type="ECO:0000313" key="3">
    <source>
        <dbReference type="Proteomes" id="UP000887540"/>
    </source>
</evidence>